<evidence type="ECO:0000313" key="1">
    <source>
        <dbReference type="EMBL" id="KAF0912672.1"/>
    </source>
</evidence>
<comment type="caution">
    <text evidence="1">The sequence shown here is derived from an EMBL/GenBank/DDBJ whole genome shotgun (WGS) entry which is preliminary data.</text>
</comment>
<dbReference type="PANTHER" id="PTHR47150">
    <property type="entry name" value="OS12G0169200 PROTEIN"/>
    <property type="match status" value="1"/>
</dbReference>
<keyword evidence="2" id="KW-1185">Reference proteome</keyword>
<organism evidence="1 2">
    <name type="scientific">Oryza meyeriana var. granulata</name>
    <dbReference type="NCBI Taxonomy" id="110450"/>
    <lineage>
        <taxon>Eukaryota</taxon>
        <taxon>Viridiplantae</taxon>
        <taxon>Streptophyta</taxon>
        <taxon>Embryophyta</taxon>
        <taxon>Tracheophyta</taxon>
        <taxon>Spermatophyta</taxon>
        <taxon>Magnoliopsida</taxon>
        <taxon>Liliopsida</taxon>
        <taxon>Poales</taxon>
        <taxon>Poaceae</taxon>
        <taxon>BOP clade</taxon>
        <taxon>Oryzoideae</taxon>
        <taxon>Oryzeae</taxon>
        <taxon>Oryzinae</taxon>
        <taxon>Oryza</taxon>
        <taxon>Oryza meyeriana</taxon>
    </lineage>
</organism>
<dbReference type="AlphaFoldDB" id="A0A6G1DKD1"/>
<dbReference type="OrthoDB" id="597603at2759"/>
<dbReference type="PANTHER" id="PTHR47150:SF6">
    <property type="entry name" value="OS01G0872900 PROTEIN"/>
    <property type="match status" value="1"/>
</dbReference>
<sequence>MSDSYSYSDDSDELAPSKIIEKHFAEQSVLDSFARTLAMKIKAAFSAGVSQRQYGPRKSIRRDHGGAHERLVEDYFAAEPLYPESMFRTRFRMNSTYYWFI</sequence>
<accession>A0A6G1DKD1</accession>
<proteinExistence type="predicted"/>
<evidence type="ECO:0000313" key="2">
    <source>
        <dbReference type="Proteomes" id="UP000479710"/>
    </source>
</evidence>
<dbReference type="EMBL" id="SPHZ02000006">
    <property type="protein sequence ID" value="KAF0912672.1"/>
    <property type="molecule type" value="Genomic_DNA"/>
</dbReference>
<protein>
    <submittedName>
        <fullName evidence="1">Uncharacterized protein</fullName>
    </submittedName>
</protein>
<name>A0A6G1DKD1_9ORYZ</name>
<gene>
    <name evidence="1" type="ORF">E2562_018929</name>
</gene>
<reference evidence="1 2" key="1">
    <citation type="submission" date="2019-11" db="EMBL/GenBank/DDBJ databases">
        <title>Whole genome sequence of Oryza granulata.</title>
        <authorList>
            <person name="Li W."/>
        </authorList>
    </citation>
    <scope>NUCLEOTIDE SEQUENCE [LARGE SCALE GENOMIC DNA]</scope>
    <source>
        <strain evidence="2">cv. Menghai</strain>
        <tissue evidence="1">Leaf</tissue>
    </source>
</reference>
<dbReference type="Proteomes" id="UP000479710">
    <property type="component" value="Unassembled WGS sequence"/>
</dbReference>